<evidence type="ECO:0000313" key="2">
    <source>
        <dbReference type="Proteomes" id="UP000299102"/>
    </source>
</evidence>
<comment type="caution">
    <text evidence="1">The sequence shown here is derived from an EMBL/GenBank/DDBJ whole genome shotgun (WGS) entry which is preliminary data.</text>
</comment>
<evidence type="ECO:0000313" key="1">
    <source>
        <dbReference type="EMBL" id="GBP69540.1"/>
    </source>
</evidence>
<keyword evidence="2" id="KW-1185">Reference proteome</keyword>
<proteinExistence type="predicted"/>
<dbReference type="AlphaFoldDB" id="A0A4C1Y204"/>
<organism evidence="1 2">
    <name type="scientific">Eumeta variegata</name>
    <name type="common">Bagworm moth</name>
    <name type="synonym">Eumeta japonica</name>
    <dbReference type="NCBI Taxonomy" id="151549"/>
    <lineage>
        <taxon>Eukaryota</taxon>
        <taxon>Metazoa</taxon>
        <taxon>Ecdysozoa</taxon>
        <taxon>Arthropoda</taxon>
        <taxon>Hexapoda</taxon>
        <taxon>Insecta</taxon>
        <taxon>Pterygota</taxon>
        <taxon>Neoptera</taxon>
        <taxon>Endopterygota</taxon>
        <taxon>Lepidoptera</taxon>
        <taxon>Glossata</taxon>
        <taxon>Ditrysia</taxon>
        <taxon>Tineoidea</taxon>
        <taxon>Psychidae</taxon>
        <taxon>Oiketicinae</taxon>
        <taxon>Eumeta</taxon>
    </lineage>
</organism>
<protein>
    <submittedName>
        <fullName evidence="1">Uncharacterized protein</fullName>
    </submittedName>
</protein>
<dbReference type="Proteomes" id="UP000299102">
    <property type="component" value="Unassembled WGS sequence"/>
</dbReference>
<dbReference type="EMBL" id="BGZK01001044">
    <property type="protein sequence ID" value="GBP69540.1"/>
    <property type="molecule type" value="Genomic_DNA"/>
</dbReference>
<sequence length="107" mass="11671">MPGLYTPAGARTRRGRGKKSLLAKLLVALKVTRGVSSDLFIEGYMGPQAGLHLQGDQVKLLSLLRTELLSLGSDVITPALRPGDVYSVLSRRPPPAARPISRRRWLI</sequence>
<gene>
    <name evidence="1" type="ORF">EVAR_61325_1</name>
</gene>
<reference evidence="1 2" key="1">
    <citation type="journal article" date="2019" name="Commun. Biol.">
        <title>The bagworm genome reveals a unique fibroin gene that provides high tensile strength.</title>
        <authorList>
            <person name="Kono N."/>
            <person name="Nakamura H."/>
            <person name="Ohtoshi R."/>
            <person name="Tomita M."/>
            <person name="Numata K."/>
            <person name="Arakawa K."/>
        </authorList>
    </citation>
    <scope>NUCLEOTIDE SEQUENCE [LARGE SCALE GENOMIC DNA]</scope>
</reference>
<name>A0A4C1Y204_EUMVA</name>
<accession>A0A4C1Y204</accession>